<evidence type="ECO:0000313" key="5">
    <source>
        <dbReference type="Proteomes" id="UP000824109"/>
    </source>
</evidence>
<comment type="similarity">
    <text evidence="1 2">Belongs to the glycosyl hydrolase 35 family.</text>
</comment>
<dbReference type="SUPFAM" id="SSF51445">
    <property type="entry name" value="(Trans)glycosidases"/>
    <property type="match status" value="1"/>
</dbReference>
<dbReference type="Pfam" id="PF01969">
    <property type="entry name" value="Ni_insertion"/>
    <property type="match status" value="1"/>
</dbReference>
<dbReference type="InterPro" id="IPR017853">
    <property type="entry name" value="GH"/>
</dbReference>
<dbReference type="Gene3D" id="3.10.20.300">
    <property type="entry name" value="mk0293 like domain"/>
    <property type="match status" value="1"/>
</dbReference>
<organism evidence="4 5">
    <name type="scientific">Candidatus Ornithomonoglobus merdipullorum</name>
    <dbReference type="NCBI Taxonomy" id="2840895"/>
    <lineage>
        <taxon>Bacteria</taxon>
        <taxon>Bacillati</taxon>
        <taxon>Bacillota</taxon>
        <taxon>Clostridia</taxon>
        <taxon>Candidatus Ornithomonoglobus</taxon>
    </lineage>
</organism>
<dbReference type="GO" id="GO:0005975">
    <property type="term" value="P:carbohydrate metabolic process"/>
    <property type="evidence" value="ECO:0007669"/>
    <property type="project" value="InterPro"/>
</dbReference>
<feature type="domain" description="Glycoside hydrolase 35 catalytic" evidence="3">
    <location>
        <begin position="37"/>
        <end position="385"/>
    </location>
</feature>
<evidence type="ECO:0000259" key="3">
    <source>
        <dbReference type="Pfam" id="PF01301"/>
    </source>
</evidence>
<dbReference type="InterPro" id="IPR001944">
    <property type="entry name" value="Glycoside_Hdrlase_35"/>
</dbReference>
<accession>A0A9D1MAW4</accession>
<dbReference type="EMBL" id="DVNB01000032">
    <property type="protein sequence ID" value="HIU56819.1"/>
    <property type="molecule type" value="Genomic_DNA"/>
</dbReference>
<dbReference type="Gene3D" id="3.30.70.1380">
    <property type="entry name" value="Transcriptional regulatory protein pf0864 domain like"/>
    <property type="match status" value="1"/>
</dbReference>
<evidence type="ECO:0000256" key="2">
    <source>
        <dbReference type="RuleBase" id="RU003679"/>
    </source>
</evidence>
<gene>
    <name evidence="4" type="ORF">IAA61_03275</name>
</gene>
<dbReference type="InterPro" id="IPR031330">
    <property type="entry name" value="Gly_Hdrlase_35_cat"/>
</dbReference>
<sequence length="852" mass="96411">MIYKFDMSEHPEVLEGHLNLGGDAPDGGSITLNSRYLIRDGKPYIPVMGEIHFQRVRRSEWRRELLKMKAGGITLVSTYMLWIYNEEIEGERDFTGDNDVRAFIKLCKQCGLDVVLRIGPWAHGECRNGGFPDWLLKKGIPLRCNDERYLEIVRGWYGAIAEQVADLMYKNGGNIVAVQLENELVDGGDHLLKLKELAKEAGLDAPIYTVTGWNSIYGAEIPKYEVLPVFGGYPEAPWTGHTRKLDPSPNYFFNAMRNDSAIGADLIRIEGDDAEAAAKGIDYKLYPYATCELGGGIEVTHHRRPIIDEMDIYALALVKLGSGNNMPGYYMYHGGTNKIGKLSTFNESKATGYPNDYPILSYDFQAALGEYGLVRGQYKLLKELHLFINDFMELLAPMDAYFAEAPINDKNDKTSLRYSMRKSGSGGFVFINNYQRLETLARHENVMFEADGMVFPENGLTIRNGDCFVLPFNISLGGLKLRYATCQLLCVQNGVYFFKQNGVNEPEFAFEDETVYGHDITKDGVRFVVLTESEARHLYRINGELYLTEGAAVTEEELYRLGDACLSYLKWEAGNFVRHEVRAEEKQHTVSLEETEYTPHEYDCELNIGCERRIRAYRIKTGAADGFVKIDYVGDAAQLYSGGRLIADDYWYGKSWLVPCSIFENGEAELLISELRDGVYLETDVREGETTASYVPIYSSALLRDDKGANDSIYEIKASIDDMTGEELGFAREMIERAGAADVFYTPIYMKKNRPGVLLTCLAHDDKIESVIDAVLRYTATRGVRYAKYSRRVMHCEMESVDTEYGRITVKRSVYGDIVREKPEYEDVASAARKHGVTVQEVEKCVLKRKFK</sequence>
<evidence type="ECO:0000313" key="4">
    <source>
        <dbReference type="EMBL" id="HIU56819.1"/>
    </source>
</evidence>
<comment type="caution">
    <text evidence="4">The sequence shown here is derived from an EMBL/GenBank/DDBJ whole genome shotgun (WGS) entry which is preliminary data.</text>
</comment>
<dbReference type="AlphaFoldDB" id="A0A9D1MAW4"/>
<dbReference type="Pfam" id="PF01301">
    <property type="entry name" value="Glyco_hydro_35"/>
    <property type="match status" value="1"/>
</dbReference>
<name>A0A9D1MAW4_9FIRM</name>
<dbReference type="Proteomes" id="UP000824109">
    <property type="component" value="Unassembled WGS sequence"/>
</dbReference>
<reference evidence="4" key="1">
    <citation type="submission" date="2020-10" db="EMBL/GenBank/DDBJ databases">
        <authorList>
            <person name="Gilroy R."/>
        </authorList>
    </citation>
    <scope>NUCLEOTIDE SEQUENCE</scope>
    <source>
        <strain evidence="4">USAMLcec3-3695</strain>
    </source>
</reference>
<evidence type="ECO:0000256" key="1">
    <source>
        <dbReference type="ARBA" id="ARBA00009809"/>
    </source>
</evidence>
<dbReference type="PRINTS" id="PR00742">
    <property type="entry name" value="GLHYDRLASE35"/>
</dbReference>
<dbReference type="InterPro" id="IPR002822">
    <property type="entry name" value="Ni_insertion"/>
</dbReference>
<dbReference type="PANTHER" id="PTHR23421">
    <property type="entry name" value="BETA-GALACTOSIDASE RELATED"/>
    <property type="match status" value="1"/>
</dbReference>
<dbReference type="GO" id="GO:0004553">
    <property type="term" value="F:hydrolase activity, hydrolyzing O-glycosyl compounds"/>
    <property type="evidence" value="ECO:0007669"/>
    <property type="project" value="InterPro"/>
</dbReference>
<protein>
    <submittedName>
        <fullName evidence="4">DUF111 family protein</fullName>
    </submittedName>
</protein>
<proteinExistence type="inferred from homology"/>
<dbReference type="Gene3D" id="3.20.20.80">
    <property type="entry name" value="Glycosidases"/>
    <property type="match status" value="1"/>
</dbReference>
<reference evidence="4" key="2">
    <citation type="journal article" date="2021" name="PeerJ">
        <title>Extensive microbial diversity within the chicken gut microbiome revealed by metagenomics and culture.</title>
        <authorList>
            <person name="Gilroy R."/>
            <person name="Ravi A."/>
            <person name="Getino M."/>
            <person name="Pursley I."/>
            <person name="Horton D.L."/>
            <person name="Alikhan N.F."/>
            <person name="Baker D."/>
            <person name="Gharbi K."/>
            <person name="Hall N."/>
            <person name="Watson M."/>
            <person name="Adriaenssens E.M."/>
            <person name="Foster-Nyarko E."/>
            <person name="Jarju S."/>
            <person name="Secka A."/>
            <person name="Antonio M."/>
            <person name="Oren A."/>
            <person name="Chaudhuri R.R."/>
            <person name="La Ragione R."/>
            <person name="Hildebrand F."/>
            <person name="Pallen M.J."/>
        </authorList>
    </citation>
    <scope>NUCLEOTIDE SEQUENCE</scope>
    <source>
        <strain evidence="4">USAMLcec3-3695</strain>
    </source>
</reference>